<feature type="region of interest" description="N-terminal hotdog fold" evidence="6">
    <location>
        <begin position="857"/>
        <end position="978"/>
    </location>
</feature>
<dbReference type="PANTHER" id="PTHR43775:SF51">
    <property type="entry name" value="INACTIVE PHENOLPHTHIOCEROL SYNTHESIS POLYKETIDE SYNTHASE TYPE I PKS1-RELATED"/>
    <property type="match status" value="1"/>
</dbReference>
<dbReference type="InterPro" id="IPR042104">
    <property type="entry name" value="PKS_dehydratase_sf"/>
</dbReference>
<dbReference type="InterPro" id="IPR006162">
    <property type="entry name" value="Ppantetheine_attach_site"/>
</dbReference>
<evidence type="ECO:0000256" key="2">
    <source>
        <dbReference type="ARBA" id="ARBA00022553"/>
    </source>
</evidence>
<dbReference type="GO" id="GO:0004312">
    <property type="term" value="F:fatty acid synthase activity"/>
    <property type="evidence" value="ECO:0007669"/>
    <property type="project" value="TreeGrafter"/>
</dbReference>
<dbReference type="GO" id="GO:0031177">
    <property type="term" value="F:phosphopantetheine binding"/>
    <property type="evidence" value="ECO:0007669"/>
    <property type="project" value="InterPro"/>
</dbReference>
<dbReference type="Pfam" id="PF00698">
    <property type="entry name" value="Acyl_transf_1"/>
    <property type="match status" value="2"/>
</dbReference>
<dbReference type="InterPro" id="IPR020807">
    <property type="entry name" value="PKS_DH"/>
</dbReference>
<dbReference type="Pfam" id="PF08240">
    <property type="entry name" value="ADH_N"/>
    <property type="match status" value="1"/>
</dbReference>
<dbReference type="SMART" id="SM00823">
    <property type="entry name" value="PKS_PP"/>
    <property type="match status" value="2"/>
</dbReference>
<dbReference type="GO" id="GO:0006633">
    <property type="term" value="P:fatty acid biosynthetic process"/>
    <property type="evidence" value="ECO:0007669"/>
    <property type="project" value="InterPro"/>
</dbReference>
<dbReference type="InterPro" id="IPR018201">
    <property type="entry name" value="Ketoacyl_synth_AS"/>
</dbReference>
<sequence>MTRAHGQPVAIVGIASRTPAASGPDEYWRLLSGGVDAIRDRGPERATGPERGGFVDGVDEFDAAFFRMSPREAAETDPQQRLALELAWQGLEDAGIVVPESGSAPVGVFLGVMAGDYADLVVSSGEVTRHTLTGMGRAMIANRVSYALGLGGPSLTVDTGQSSSLVAVHLACESLARGEAGVALAGGVHLNVSPLSTAVARAAGALSPDGRCYVFDERANGYVRGEGGGVVVLKTLDRAVADGDRIYAVIRGSAVGTGSDPTGLTVPSADAQARTIGDALRRAGLAPGEVQYVELHGTGTAVGDPIEARALGEAYGAPRATPLVVGSVKTNIGHLEGAAGIAGLIKTALCVHHRELVPHLNFRRPNPRIPLDDLGLRVADRHERWPAGEQPVAAGVTSLGIGGSCCHMVLTAAPENAPATPPAEPVHRPAPVVVSATGPDALRAQAGKLREHLLAHPDATLPDVGLSAATTRAQWRTRAAVSAANRDGLLAGLAGLAAGDVAPGQVVPGRTAVLFTGQGAQRARMGAGLAAAYPVFADALDEVCDQIDAHVGRSVRDLLEAAPGTPDAALLDDTRYTQPALFAVEVALFRLAGSLGVRPDVLIGHSVGELAAAHVAGVLSLADASTLVAARGRLMGALPAGGGMAAVQASEAEVRESLTGLTDRLGVAAVNGAQAVVVSGDLDAIEEWLPRWAHRKTTRLRVSHAFHSHLMEPMLDEFRQVARALSYTPPRIPVVSNVTGEPASAELTDPEYWVRHVREAVRFHDGIGALHRQGVRRYLELGPDAVLTAMARQTLDEDSGAAFLAALRAGEDEPAAFAAFLGGAHVAGIGIDWLAVYPYGRRVTLPTYTFQRQRHWLPPRGAAADVAAAGLTKVEHPVLAAAVALPGGDEWLLTGRTPAGAEPWGSTALVELAAAAGRQAGAPVVGELTVEEPMPAPDGVPVQIRVGEPDEHGHRTVAIHSAATCHARGFLTAAAGEAPDWRAAAWPPPGAVPADPGLMLARLAETGQDPGPALRAVRAVWRDGDDAYAEIALPDADAGPPRGLGIHPVLLDAALLTRLALDEDGIPHVWSTVRLGRPGALRARVRLRRSGPARLRLDLADEHGEPVLSVDTITVRPPDPASSAPLYGIDWVPVTGDDGRARTVVAYADRYADADAVVARIDGDHAESVAADTLALVQRWLADDRLTGQQLVLATRYGVAVGDEAPDLALAPVWGLVRSAQSEHPGRFVLVDDDGADPDWSTLLRRDEPQLAVRGGRVLAPRLVRVAAAAAPAAPAIDPDGTVLVTGGTGDLGALVARHLVRTHGARRLLLLSRRGPAAEGAPELVGELAALGCRAEVAACDVADRDQLAAVLAGLEHPLTAVVHAAGVLDDGVLESLTPDRLDHVLRPKVAGARHLHELTAGLPLSAFVVFSSVAATIGSPGQGGYAAANAFLDALAAHRRAAGQPALSLAWGLVDGTGMAGTLDDTAAARWARSGIRPMPADLVPALFDRARGHGRALLAPVRLDLAALPGRARAGDLPPLLSGLVAVPEPETAPATGTLAQRLAAVPVADRDRLVRDLVRDHVAVILGHGSARDIDPDRAFKELGFDSLAGVELRNRLIRATGLTLPSTMVFDHPTTARVAALLRERAEGAADPAAGAPARTRAVADDEPLAIVGISCRYPGAVSSPDELWRLVAEGRDAITELPDDRGWDLGRLYDPDPERAGKLYTRGGGFLDGAGDFDAGFFGISPREALATDPQQRLMLEAAWEAFEDAGIDPTALRGSDTGVFCGVMSSDDYGGAIPPELEGFRLTGTTNSVVSGRVAYTLGLEGPAVSVDTACSSSLVALHLAGQALRSGECSLALAAGVTVMAKPFLLVEFSRQRGLSADGRCKAYAAAADGTGFSDGLGVLVLERLSDARRHGRRIWGLIRGSAVNQDGASNGLTAPNGPSQERVIRQALAGAGLRPSDVDAVEGHGTGTRLGDPIEAQALLATYGRDREEPLWLGSVKSNIGHTQAAAGIAGVIKMLQAMRHGTLPRTLHVDAPSPHVDWTAGRVELLTETVPWPASGRPRRAGVSSFGVSGTNAHVILEEAPPAASSPAPAPGTVLPAVPVVLSGRGPAALRAQAQRLHAALVSEPGWTPLDVAHSAATTRAHLENRAAVVAADRDELLAGLRALAGGEAAPGVVDGRVTGDRVAFVFPGQGAQWDRMAVELLDTAPEFAAEIAACGRALARHVDWDLEAVLRGTPGAPSLQRVDVVQPALFAMMVALAKLWRSYGVRPAAVIGHSQGEIAAAYVAGGLSLEDAVRVVAVRSQLVRDRLAGSGAMVSVALPLPAAQELIAPYGDLISVATINGPAAVVVAGDPAALDEMIAAAERGGIRTRRVPVDYASHSPHVEVLREELLTALAPVRPRSGEVPFYSTAEGGYRNTAGLDAAYWYRNLREPVGFEPAVRALLDDGVTALIEVSPHPVLTMAMQETVQEADAGERATVLASLRRDEGGLPRFLLSLGEAHVAGATVDWPAVFAGTGAGRVALPSYAFQRERYWLSSAAATGDASAAGLDRVEHPVLAAAVPVGDRDEWVFTGRVSVQAQPWLRDHAVAGTVVVPGAALIELASAAGARLGCPVLDELVLQAPLVLAEDDVRQVQVRAGDADADGRREVAVYSRRQDPGEDGGSPVTCHARGWLSAAAPEPGPAWGTWPPPGARAELVDALYARLADAGYEYGPVFRGVRAAWRDGSRVWTELALPEDVSGAGFVLHPALLDAALHGALVDKRAGAPIDLPFSWSGVSLGAPTDGPLRARVTPGADGAVRIDVLGPGGEPVASVAKLVFRPVDPVQLEGGAGDGAEWLFHLGWTDVTAAATGPAAARVVTIGAGADRATVEALDAALAGGAPVPDVVVAEVDAGPDDTLPAAHRMAARTLTLVQRWLASEWLTDALLVVVTRHAVAVAGESVDPARAPAWGLVRSAQSEYPGRFLLADLDDGDAPDWGALAATGEPQLAVRGGRILAPRLQRASATPSGDTWRLGIRRAGSLAELTTMPSAGDRPLRAGEVRVRVRAAGLNFRDVLIALGRYPGEAPLGSEAAGVVTEVGAGVTGLRPGDRVMGLVTESFGPLAVVDERLVTPIPDDIGFVPAAAVPVVHLTAWHALVDLADVRPGQRVLVHAAAGGVGMAAVQLAHHLGAEVYATASPAKWDAVRALGVDAARIASSRDLSFRDTFLRATGGAGMDVVLNALAGEYVDASLDLLPRGGRFVEIGKADIRDAGEIAAARPGVRYRAFDLFDVDPGRIQQMLRDVVARFRDGTFRHGPARTWDVRDGEEAFRFLREGRNTGKIVLTVPAPLDPGGTVLITGGTGGLGAVVARHLAQRHGVTDLLLVSRRGPAATGAADLVGELAGLGARARVAACDVTDRQQLAALLGTLDRPLTAVVHAAGVLDDGVVAALTPERLARVMRPKVDAARHLHELTAGHDLSAFVLFSSVAGLMGTPGQGNYAAANAYLDALAASRRALGLPAAALAWGLWADATGMTGDLGAEDLARLARAGIGTLSTELGLSLFDRALGRVEAQLAPVRLDFAVLRSLARADALPPLLRGLVKTPVRPAATAGTSLADRLACAAPADREKVALDVVTAQVAAVLGHTSPEAVAAGREFKSLGFDSLAAVELRNRLSRATGLRLPTTLIFDHPTPVAVARFVLTTVGGPDPAAASPLEAELQKVEALLTEVAGDADRLAELEPRLRAFSNRLRHVLSGGPADQPETADAGPEYLLGEVSDEDMFDLIDRELGAA</sequence>
<dbReference type="InterPro" id="IPR014043">
    <property type="entry name" value="Acyl_transferase_dom"/>
</dbReference>
<feature type="domain" description="PKS/mFAS DH" evidence="9">
    <location>
        <begin position="857"/>
        <end position="1140"/>
    </location>
</feature>
<dbReference type="SMART" id="SM00826">
    <property type="entry name" value="PKS_DH"/>
    <property type="match status" value="2"/>
</dbReference>
<dbReference type="InterPro" id="IPR011032">
    <property type="entry name" value="GroES-like_sf"/>
</dbReference>
<dbReference type="InterPro" id="IPR020843">
    <property type="entry name" value="ER"/>
</dbReference>
<dbReference type="InterPro" id="IPR036291">
    <property type="entry name" value="NAD(P)-bd_dom_sf"/>
</dbReference>
<dbReference type="SUPFAM" id="SSF52151">
    <property type="entry name" value="FabD/lysophospholipase-like"/>
    <property type="match status" value="2"/>
</dbReference>
<reference evidence="10" key="1">
    <citation type="submission" date="2020-08" db="EMBL/GenBank/DDBJ databases">
        <title>A bifunctional nitrone conjugated secondary metabolite targeting the ribosome.</title>
        <authorList>
            <person name="Limbrick E.M."/>
            <person name="Graf M."/>
            <person name="Derewacz D.K."/>
            <person name="Nguyen F."/>
            <person name="Spraggins J.M."/>
            <person name="Wieland M."/>
            <person name="Ynigez-Gutierrez A.E."/>
            <person name="Reisman B.J."/>
            <person name="Zinshteyn B."/>
            <person name="McCulloch K."/>
            <person name="Iverson T.M."/>
            <person name="Green R."/>
            <person name="Wilson D.N."/>
            <person name="Bachmann B.O."/>
        </authorList>
    </citation>
    <scope>NUCLEOTIDE SEQUENCE</scope>
    <source>
        <strain evidence="10">Africana</strain>
    </source>
</reference>
<dbReference type="InterPro" id="IPR016036">
    <property type="entry name" value="Malonyl_transacylase_ACP-bd"/>
</dbReference>
<dbReference type="SUPFAM" id="SSF50129">
    <property type="entry name" value="GroES-like"/>
    <property type="match status" value="1"/>
</dbReference>
<keyword evidence="4" id="KW-0511">Multifunctional enzyme</keyword>
<dbReference type="InterPro" id="IPR016035">
    <property type="entry name" value="Acyl_Trfase/lysoPLipase"/>
</dbReference>
<name>A0A7D5YAT7_9ACTN</name>
<dbReference type="InterPro" id="IPR050091">
    <property type="entry name" value="PKS_NRPS_Biosynth_Enz"/>
</dbReference>
<dbReference type="EMBL" id="CP058905">
    <property type="protein sequence ID" value="QLJ96957.1"/>
    <property type="molecule type" value="Genomic_DNA"/>
</dbReference>
<dbReference type="PROSITE" id="PS52004">
    <property type="entry name" value="KS3_2"/>
    <property type="match status" value="2"/>
</dbReference>
<evidence type="ECO:0000256" key="3">
    <source>
        <dbReference type="ARBA" id="ARBA00022679"/>
    </source>
</evidence>
<evidence type="ECO:0000256" key="4">
    <source>
        <dbReference type="ARBA" id="ARBA00023268"/>
    </source>
</evidence>
<dbReference type="FunFam" id="3.40.50.720:FF:000209">
    <property type="entry name" value="Polyketide synthase Pks12"/>
    <property type="match status" value="1"/>
</dbReference>
<evidence type="ECO:0000256" key="5">
    <source>
        <dbReference type="ARBA" id="ARBA00023315"/>
    </source>
</evidence>
<dbReference type="PROSITE" id="PS00606">
    <property type="entry name" value="KS3_1"/>
    <property type="match status" value="1"/>
</dbReference>
<dbReference type="InterPro" id="IPR049551">
    <property type="entry name" value="PKS_DH_C"/>
</dbReference>
<dbReference type="SMART" id="SM00827">
    <property type="entry name" value="PKS_AT"/>
    <property type="match status" value="2"/>
</dbReference>
<dbReference type="Gene3D" id="1.10.1200.10">
    <property type="entry name" value="ACP-like"/>
    <property type="match status" value="2"/>
</dbReference>
<dbReference type="SUPFAM" id="SSF47336">
    <property type="entry name" value="ACP-like"/>
    <property type="match status" value="2"/>
</dbReference>
<organism evidence="10">
    <name type="scientific">Micromonospora carbonacea</name>
    <dbReference type="NCBI Taxonomy" id="47853"/>
    <lineage>
        <taxon>Bacteria</taxon>
        <taxon>Bacillati</taxon>
        <taxon>Actinomycetota</taxon>
        <taxon>Actinomycetes</taxon>
        <taxon>Micromonosporales</taxon>
        <taxon>Micromonosporaceae</taxon>
        <taxon>Micromonospora</taxon>
    </lineage>
</organism>
<dbReference type="Gene3D" id="3.30.70.3290">
    <property type="match status" value="2"/>
</dbReference>
<dbReference type="Pfam" id="PF22953">
    <property type="entry name" value="SpnB_Rossmann"/>
    <property type="match status" value="2"/>
</dbReference>
<dbReference type="SMART" id="SM00822">
    <property type="entry name" value="PKS_KR"/>
    <property type="match status" value="2"/>
</dbReference>
<dbReference type="InterPro" id="IPR057326">
    <property type="entry name" value="KR_dom"/>
</dbReference>
<dbReference type="PROSITE" id="PS00012">
    <property type="entry name" value="PHOSPHOPANTETHEINE"/>
    <property type="match status" value="2"/>
</dbReference>
<dbReference type="Pfam" id="PF21089">
    <property type="entry name" value="PKS_DH_N"/>
    <property type="match status" value="2"/>
</dbReference>
<dbReference type="PANTHER" id="PTHR43775">
    <property type="entry name" value="FATTY ACID SYNTHASE"/>
    <property type="match status" value="1"/>
</dbReference>
<dbReference type="FunFam" id="3.40.47.10:FF:000019">
    <property type="entry name" value="Polyketide synthase type I"/>
    <property type="match status" value="1"/>
</dbReference>
<feature type="region of interest" description="C-terminal hotdog fold" evidence="6">
    <location>
        <begin position="991"/>
        <end position="1140"/>
    </location>
</feature>
<dbReference type="SUPFAM" id="SSF55048">
    <property type="entry name" value="Probable ACP-binding domain of malonyl-CoA ACP transacylase"/>
    <property type="match status" value="2"/>
</dbReference>
<dbReference type="CDD" id="cd00833">
    <property type="entry name" value="PKS"/>
    <property type="match status" value="2"/>
</dbReference>
<feature type="domain" description="Carrier" evidence="7">
    <location>
        <begin position="3603"/>
        <end position="3678"/>
    </location>
</feature>
<dbReference type="Gene3D" id="3.40.366.10">
    <property type="entry name" value="Malonyl-Coenzyme A Acyl Carrier Protein, domain 2"/>
    <property type="match status" value="2"/>
</dbReference>
<dbReference type="GO" id="GO:0016491">
    <property type="term" value="F:oxidoreductase activity"/>
    <property type="evidence" value="ECO:0007669"/>
    <property type="project" value="InterPro"/>
</dbReference>
<dbReference type="GO" id="GO:0004315">
    <property type="term" value="F:3-oxoacyl-[acyl-carrier-protein] synthase activity"/>
    <property type="evidence" value="ECO:0007669"/>
    <property type="project" value="InterPro"/>
</dbReference>
<keyword evidence="3" id="KW-0808">Transferase</keyword>
<dbReference type="InterPro" id="IPR013968">
    <property type="entry name" value="PKS_KR"/>
</dbReference>
<feature type="region of interest" description="C-terminal hotdog fold" evidence="6">
    <location>
        <begin position="2686"/>
        <end position="2821"/>
    </location>
</feature>
<dbReference type="CDD" id="cd08956">
    <property type="entry name" value="KR_3_FAS_SDR_x"/>
    <property type="match status" value="2"/>
</dbReference>
<proteinExistence type="predicted"/>
<dbReference type="InterPro" id="IPR055123">
    <property type="entry name" value="SpnB-like_Rossmann"/>
</dbReference>
<accession>A0A7D5YAT7</accession>
<dbReference type="Pfam" id="PF02801">
    <property type="entry name" value="Ketoacyl-synt_C"/>
    <property type="match status" value="2"/>
</dbReference>
<dbReference type="SUPFAM" id="SSF51735">
    <property type="entry name" value="NAD(P)-binding Rossmann-fold domains"/>
    <property type="match status" value="5"/>
</dbReference>
<dbReference type="InterPro" id="IPR020841">
    <property type="entry name" value="PKS_Beta-ketoAc_synthase_dom"/>
</dbReference>
<keyword evidence="2" id="KW-0597">Phosphoprotein</keyword>
<dbReference type="SMART" id="SM00829">
    <property type="entry name" value="PKS_ER"/>
    <property type="match status" value="1"/>
</dbReference>
<dbReference type="Gene3D" id="3.40.50.11460">
    <property type="match status" value="1"/>
</dbReference>
<feature type="domain" description="Ketosynthase family 3 (KS3)" evidence="8">
    <location>
        <begin position="1651"/>
        <end position="2073"/>
    </location>
</feature>
<dbReference type="InterPro" id="IPR032821">
    <property type="entry name" value="PKS_assoc"/>
</dbReference>
<dbReference type="InterPro" id="IPR009081">
    <property type="entry name" value="PP-bd_ACP"/>
</dbReference>
<evidence type="ECO:0000256" key="1">
    <source>
        <dbReference type="ARBA" id="ARBA00022450"/>
    </source>
</evidence>
<protein>
    <submittedName>
        <fullName evidence="10">SDR family NAD(P)-dependent oxidoreductase</fullName>
    </submittedName>
</protein>
<dbReference type="Gene3D" id="3.40.50.720">
    <property type="entry name" value="NAD(P)-binding Rossmann-like Domain"/>
    <property type="match status" value="2"/>
</dbReference>
<dbReference type="Gene3D" id="3.10.129.110">
    <property type="entry name" value="Polyketide synthase dehydratase"/>
    <property type="match status" value="2"/>
</dbReference>
<dbReference type="Pfam" id="PF13602">
    <property type="entry name" value="ADH_zinc_N_2"/>
    <property type="match status" value="1"/>
</dbReference>
<feature type="domain" description="Carrier" evidence="7">
    <location>
        <begin position="1556"/>
        <end position="1631"/>
    </location>
</feature>
<feature type="domain" description="PKS/mFAS DH" evidence="9">
    <location>
        <begin position="2547"/>
        <end position="2821"/>
    </location>
</feature>
<dbReference type="InterPro" id="IPR014031">
    <property type="entry name" value="Ketoacyl_synth_C"/>
</dbReference>
<dbReference type="Pfam" id="PF14765">
    <property type="entry name" value="PS-DH"/>
    <property type="match status" value="2"/>
</dbReference>
<dbReference type="FunFam" id="1.10.1200.10:FF:000007">
    <property type="entry name" value="Probable polyketide synthase pks17"/>
    <property type="match status" value="2"/>
</dbReference>
<feature type="active site" description="Proton acceptor; for dehydratase activity" evidence="6">
    <location>
        <position position="2579"/>
    </location>
</feature>
<dbReference type="InterPro" id="IPR001227">
    <property type="entry name" value="Ac_transferase_dom_sf"/>
</dbReference>
<dbReference type="Pfam" id="PF00550">
    <property type="entry name" value="PP-binding"/>
    <property type="match status" value="2"/>
</dbReference>
<dbReference type="InterPro" id="IPR036736">
    <property type="entry name" value="ACP-like_sf"/>
</dbReference>
<dbReference type="FunFam" id="3.40.366.10:FF:000002">
    <property type="entry name" value="Probable polyketide synthase 2"/>
    <property type="match status" value="2"/>
</dbReference>
<dbReference type="InterPro" id="IPR020806">
    <property type="entry name" value="PKS_PP-bd"/>
</dbReference>
<dbReference type="InterPro" id="IPR016039">
    <property type="entry name" value="Thiolase-like"/>
</dbReference>
<comment type="caution">
    <text evidence="6">Lacks conserved residue(s) required for the propagation of feature annotation.</text>
</comment>
<dbReference type="Gene3D" id="3.40.47.10">
    <property type="match status" value="2"/>
</dbReference>
<keyword evidence="5" id="KW-0012">Acyltransferase</keyword>
<dbReference type="Gene3D" id="3.90.180.10">
    <property type="entry name" value="Medium-chain alcohol dehydrogenases, catalytic domain"/>
    <property type="match status" value="1"/>
</dbReference>
<dbReference type="SMART" id="SM00825">
    <property type="entry name" value="PKS_KS"/>
    <property type="match status" value="2"/>
</dbReference>
<dbReference type="Pfam" id="PF08659">
    <property type="entry name" value="KR"/>
    <property type="match status" value="2"/>
</dbReference>
<feature type="active site" description="Proton donor; for dehydratase activity" evidence="6">
    <location>
        <position position="2745"/>
    </location>
</feature>
<feature type="domain" description="Ketosynthase family 3 (KS3)" evidence="8">
    <location>
        <begin position="6"/>
        <end position="412"/>
    </location>
</feature>
<dbReference type="PROSITE" id="PS52019">
    <property type="entry name" value="PKS_MFAS_DH"/>
    <property type="match status" value="2"/>
</dbReference>
<evidence type="ECO:0000313" key="10">
    <source>
        <dbReference type="EMBL" id="QLJ96957.1"/>
    </source>
</evidence>
<dbReference type="Pfam" id="PF16197">
    <property type="entry name" value="KAsynt_C_assoc"/>
    <property type="match status" value="2"/>
</dbReference>
<dbReference type="CDD" id="cd05195">
    <property type="entry name" value="enoyl_red"/>
    <property type="match status" value="1"/>
</dbReference>
<dbReference type="PROSITE" id="PS50075">
    <property type="entry name" value="CARRIER"/>
    <property type="match status" value="2"/>
</dbReference>
<dbReference type="SUPFAM" id="SSF53901">
    <property type="entry name" value="Thiolase-like"/>
    <property type="match status" value="2"/>
</dbReference>
<evidence type="ECO:0000259" key="8">
    <source>
        <dbReference type="PROSITE" id="PS52004"/>
    </source>
</evidence>
<dbReference type="InterPro" id="IPR014030">
    <property type="entry name" value="Ketoacyl_synth_N"/>
</dbReference>
<dbReference type="SMART" id="SM01294">
    <property type="entry name" value="PKS_PP_betabranch"/>
    <property type="match status" value="2"/>
</dbReference>
<gene>
    <name evidence="10" type="ORF">HZU44_18965</name>
</gene>
<evidence type="ECO:0000256" key="6">
    <source>
        <dbReference type="PROSITE-ProRule" id="PRU01363"/>
    </source>
</evidence>
<dbReference type="Pfam" id="PF00109">
    <property type="entry name" value="ketoacyl-synt"/>
    <property type="match status" value="2"/>
</dbReference>
<evidence type="ECO:0000259" key="9">
    <source>
        <dbReference type="PROSITE" id="PS52019"/>
    </source>
</evidence>
<keyword evidence="1" id="KW-0596">Phosphopantetheine</keyword>
<dbReference type="InterPro" id="IPR049552">
    <property type="entry name" value="PKS_DH_N"/>
</dbReference>
<feature type="region of interest" description="N-terminal hotdog fold" evidence="6">
    <location>
        <begin position="2547"/>
        <end position="2674"/>
    </location>
</feature>
<evidence type="ECO:0000259" key="7">
    <source>
        <dbReference type="PROSITE" id="PS50075"/>
    </source>
</evidence>
<dbReference type="InterPro" id="IPR049900">
    <property type="entry name" value="PKS_mFAS_DH"/>
</dbReference>
<dbReference type="InterPro" id="IPR013154">
    <property type="entry name" value="ADH-like_N"/>
</dbReference>